<keyword evidence="3" id="KW-0805">Transcription regulation</keyword>
<keyword evidence="2" id="KW-0808">Transferase</keyword>
<evidence type="ECO:0000256" key="2">
    <source>
        <dbReference type="ARBA" id="ARBA00022603"/>
    </source>
</evidence>
<evidence type="ECO:0000259" key="6">
    <source>
        <dbReference type="PROSITE" id="PS01124"/>
    </source>
</evidence>
<evidence type="ECO:0000256" key="5">
    <source>
        <dbReference type="ARBA" id="ARBA00023163"/>
    </source>
</evidence>
<gene>
    <name evidence="7" type="ORF">ALTATR162_LOCUS7528</name>
</gene>
<dbReference type="Gene3D" id="3.40.10.10">
    <property type="entry name" value="DNA Methylphosphotriester Repair Domain"/>
    <property type="match status" value="1"/>
</dbReference>
<evidence type="ECO:0000256" key="1">
    <source>
        <dbReference type="ARBA" id="ARBA00001947"/>
    </source>
</evidence>
<dbReference type="GO" id="GO:0008270">
    <property type="term" value="F:zinc ion binding"/>
    <property type="evidence" value="ECO:0007669"/>
    <property type="project" value="InterPro"/>
</dbReference>
<dbReference type="EMBL" id="CAJRGZ010000022">
    <property type="protein sequence ID" value="CAG5172801.1"/>
    <property type="molecule type" value="Genomic_DNA"/>
</dbReference>
<keyword evidence="5" id="KW-0804">Transcription</keyword>
<dbReference type="InterPro" id="IPR035451">
    <property type="entry name" value="Ada-like_dom_sf"/>
</dbReference>
<accession>A0A8J2I540</accession>
<proteinExistence type="predicted"/>
<dbReference type="Gene3D" id="1.10.10.60">
    <property type="entry name" value="Homeodomain-like"/>
    <property type="match status" value="1"/>
</dbReference>
<dbReference type="GO" id="GO:0032259">
    <property type="term" value="P:methylation"/>
    <property type="evidence" value="ECO:0007669"/>
    <property type="project" value="UniProtKB-KW"/>
</dbReference>
<dbReference type="GO" id="GO:0006281">
    <property type="term" value="P:DNA repair"/>
    <property type="evidence" value="ECO:0007669"/>
    <property type="project" value="InterPro"/>
</dbReference>
<dbReference type="InterPro" id="IPR018060">
    <property type="entry name" value="HTH_AraC"/>
</dbReference>
<keyword evidence="4" id="KW-0010">Activator</keyword>
<dbReference type="InterPro" id="IPR004026">
    <property type="entry name" value="Ada_DNA_repair_Zn-bd"/>
</dbReference>
<evidence type="ECO:0000313" key="8">
    <source>
        <dbReference type="Proteomes" id="UP000676310"/>
    </source>
</evidence>
<dbReference type="PROSITE" id="PS01124">
    <property type="entry name" value="HTH_ARAC_FAMILY_2"/>
    <property type="match status" value="1"/>
</dbReference>
<comment type="cofactor">
    <cofactor evidence="1">
        <name>Zn(2+)</name>
        <dbReference type="ChEBI" id="CHEBI:29105"/>
    </cofactor>
</comment>
<sequence>MAYATDAARWRALTVRDADANGHFIYSVKSTRIYCRPTCPGRLARRANVGFYATPLEAEAAGYRACKRCKPNTVLEDPQERAVEKACILIDEALKNEDPSSLRLQDLAKKVNLTPRYFHKIFKDKTGSTPKEYAKKIAIERTSPSTISTSTTTADGGNQSQNWDTFDFNDLVGVGTDSSPLNMNDFTVPEGHSSMIHHDLDFDMSNFLESWGDSYAFDQSVSWVSESFLEMPITTDFYKKAEPSVSTLELDAAALLDSSSTTSSLQT</sequence>
<dbReference type="SUPFAM" id="SSF57884">
    <property type="entry name" value="Ada DNA repair protein, N-terminal domain (N-Ada 10)"/>
    <property type="match status" value="1"/>
</dbReference>
<dbReference type="OrthoDB" id="2447880at2759"/>
<dbReference type="GeneID" id="67019538"/>
<dbReference type="GO" id="GO:0003700">
    <property type="term" value="F:DNA-binding transcription factor activity"/>
    <property type="evidence" value="ECO:0007669"/>
    <property type="project" value="InterPro"/>
</dbReference>
<feature type="domain" description="HTH araC/xylS-type" evidence="6">
    <location>
        <begin position="84"/>
        <end position="141"/>
    </location>
</feature>
<name>A0A8J2I540_9PLEO</name>
<dbReference type="GO" id="GO:0043565">
    <property type="term" value="F:sequence-specific DNA binding"/>
    <property type="evidence" value="ECO:0007669"/>
    <property type="project" value="InterPro"/>
</dbReference>
<organism evidence="7 8">
    <name type="scientific">Alternaria atra</name>
    <dbReference type="NCBI Taxonomy" id="119953"/>
    <lineage>
        <taxon>Eukaryota</taxon>
        <taxon>Fungi</taxon>
        <taxon>Dikarya</taxon>
        <taxon>Ascomycota</taxon>
        <taxon>Pezizomycotina</taxon>
        <taxon>Dothideomycetes</taxon>
        <taxon>Pleosporomycetidae</taxon>
        <taxon>Pleosporales</taxon>
        <taxon>Pleosporineae</taxon>
        <taxon>Pleosporaceae</taxon>
        <taxon>Alternaria</taxon>
        <taxon>Alternaria sect. Ulocladioides</taxon>
    </lineage>
</organism>
<dbReference type="AlphaFoldDB" id="A0A8J2I540"/>
<protein>
    <recommendedName>
        <fullName evidence="6">HTH araC/xylS-type domain-containing protein</fullName>
    </recommendedName>
</protein>
<evidence type="ECO:0000256" key="3">
    <source>
        <dbReference type="ARBA" id="ARBA00023015"/>
    </source>
</evidence>
<evidence type="ECO:0000256" key="4">
    <source>
        <dbReference type="ARBA" id="ARBA00023159"/>
    </source>
</evidence>
<dbReference type="Pfam" id="PF02805">
    <property type="entry name" value="Ada_Zn_binding"/>
    <property type="match status" value="1"/>
</dbReference>
<dbReference type="GO" id="GO:0008168">
    <property type="term" value="F:methyltransferase activity"/>
    <property type="evidence" value="ECO:0007669"/>
    <property type="project" value="UniProtKB-KW"/>
</dbReference>
<dbReference type="RefSeq" id="XP_043171091.1">
    <property type="nucleotide sequence ID" value="XM_043315156.1"/>
</dbReference>
<reference evidence="7" key="1">
    <citation type="submission" date="2021-05" db="EMBL/GenBank/DDBJ databases">
        <authorList>
            <person name="Stam R."/>
        </authorList>
    </citation>
    <scope>NUCLEOTIDE SEQUENCE</scope>
    <source>
        <strain evidence="7">CS162</strain>
    </source>
</reference>
<dbReference type="InterPro" id="IPR009057">
    <property type="entry name" value="Homeodomain-like_sf"/>
</dbReference>
<dbReference type="Proteomes" id="UP000676310">
    <property type="component" value="Unassembled WGS sequence"/>
</dbReference>
<evidence type="ECO:0000313" key="7">
    <source>
        <dbReference type="EMBL" id="CAG5172801.1"/>
    </source>
</evidence>
<keyword evidence="2" id="KW-0489">Methyltransferase</keyword>
<keyword evidence="8" id="KW-1185">Reference proteome</keyword>
<comment type="caution">
    <text evidence="7">The sequence shown here is derived from an EMBL/GenBank/DDBJ whole genome shotgun (WGS) entry which is preliminary data.</text>
</comment>
<dbReference type="SUPFAM" id="SSF46689">
    <property type="entry name" value="Homeodomain-like"/>
    <property type="match status" value="1"/>
</dbReference>